<dbReference type="KEGG" id="mten:GWK48_02715"/>
<evidence type="ECO:0000313" key="5">
    <source>
        <dbReference type="Proteomes" id="UP000509301"/>
    </source>
</evidence>
<dbReference type="SUPFAM" id="SSF53697">
    <property type="entry name" value="SIS domain"/>
    <property type="match status" value="1"/>
</dbReference>
<dbReference type="GO" id="GO:1901135">
    <property type="term" value="P:carbohydrate derivative metabolic process"/>
    <property type="evidence" value="ECO:0007669"/>
    <property type="project" value="InterPro"/>
</dbReference>
<dbReference type="PROSITE" id="PS51464">
    <property type="entry name" value="SIS"/>
    <property type="match status" value="1"/>
</dbReference>
<feature type="domain" description="SIS" evidence="3">
    <location>
        <begin position="1"/>
        <end position="122"/>
    </location>
</feature>
<dbReference type="InterPro" id="IPR001347">
    <property type="entry name" value="SIS_dom"/>
</dbReference>
<dbReference type="InterPro" id="IPR019490">
    <property type="entry name" value="Glu6P/Mann6P_isomerase_C"/>
</dbReference>
<evidence type="ECO:0000313" key="4">
    <source>
        <dbReference type="EMBL" id="QKR00956.1"/>
    </source>
</evidence>
<dbReference type="OrthoDB" id="10151at2157"/>
<dbReference type="AlphaFoldDB" id="A0A6N0NVS8"/>
<dbReference type="InterPro" id="IPR046348">
    <property type="entry name" value="SIS_dom_sf"/>
</dbReference>
<dbReference type="Pfam" id="PF10432">
    <property type="entry name" value="bact-PGI_C"/>
    <property type="match status" value="1"/>
</dbReference>
<comment type="similarity">
    <text evidence="1">Belongs to the PGI/PMI family.</text>
</comment>
<evidence type="ECO:0000256" key="2">
    <source>
        <dbReference type="ARBA" id="ARBA00023235"/>
    </source>
</evidence>
<evidence type="ECO:0000256" key="1">
    <source>
        <dbReference type="ARBA" id="ARBA00010523"/>
    </source>
</evidence>
<dbReference type="EMBL" id="CP049074">
    <property type="protein sequence ID" value="QKR00956.1"/>
    <property type="molecule type" value="Genomic_DNA"/>
</dbReference>
<accession>A0A6N0NVS8</accession>
<sequence>MGLTVPSLAGKVSCTGMGGSGVVCEVVKAFYPLRTDDPDVLIAVSYSGNTWETVERAKQAMSQGIRVVAVTSGGELSKLTREVILVKQGNQPRYSFPYLFLPVVKMLRPDLIPEVVSGVDNARAVEVAKELLDFIGGRIPVFYGSKYLGVAKRFKQEINENAKYPAFFGEIPEVNHNEVESYTHGEGIAPIVLVGSEIDQVTAELINAFVLKVTGMRDVSFLIQVAGFLSVELAKKLGEDPSKLTKIPEGKRLAQRIGR</sequence>
<dbReference type="Gene3D" id="3.40.50.10490">
    <property type="entry name" value="Glucose-6-phosphate isomerase like protein, domain 1"/>
    <property type="match status" value="2"/>
</dbReference>
<keyword evidence="5" id="KW-1185">Reference proteome</keyword>
<dbReference type="GO" id="GO:0005975">
    <property type="term" value="P:carbohydrate metabolic process"/>
    <property type="evidence" value="ECO:0007669"/>
    <property type="project" value="InterPro"/>
</dbReference>
<evidence type="ECO:0000259" key="3">
    <source>
        <dbReference type="PROSITE" id="PS51464"/>
    </source>
</evidence>
<dbReference type="GO" id="GO:0004347">
    <property type="term" value="F:glucose-6-phosphate isomerase activity"/>
    <property type="evidence" value="ECO:0007669"/>
    <property type="project" value="InterPro"/>
</dbReference>
<dbReference type="Proteomes" id="UP000509301">
    <property type="component" value="Chromosome"/>
</dbReference>
<gene>
    <name evidence="4" type="ORF">GWK48_02715</name>
</gene>
<dbReference type="GO" id="GO:0097367">
    <property type="term" value="F:carbohydrate derivative binding"/>
    <property type="evidence" value="ECO:0007669"/>
    <property type="project" value="InterPro"/>
</dbReference>
<reference evidence="4 5" key="1">
    <citation type="submission" date="2020-02" db="EMBL/GenBank/DDBJ databases">
        <title>Comparative genome analysis reveals the metabolism and evolution of the thermophilic archaeal genus Metallosphaera.</title>
        <authorList>
            <person name="Jiang C."/>
        </authorList>
    </citation>
    <scope>NUCLEOTIDE SEQUENCE [LARGE SCALE GENOMIC DNA]</scope>
    <source>
        <strain evidence="4 5">Ric-A</strain>
    </source>
</reference>
<keyword evidence="2 4" id="KW-0413">Isomerase</keyword>
<organism evidence="4 5">
    <name type="scientific">Metallosphaera tengchongensis</name>
    <dbReference type="NCBI Taxonomy" id="1532350"/>
    <lineage>
        <taxon>Archaea</taxon>
        <taxon>Thermoproteota</taxon>
        <taxon>Thermoprotei</taxon>
        <taxon>Sulfolobales</taxon>
        <taxon>Sulfolobaceae</taxon>
        <taxon>Metallosphaera</taxon>
    </lineage>
</organism>
<dbReference type="GO" id="GO:0004476">
    <property type="term" value="F:mannose-6-phosphate isomerase activity"/>
    <property type="evidence" value="ECO:0007669"/>
    <property type="project" value="InterPro"/>
</dbReference>
<name>A0A6N0NVS8_9CREN</name>
<dbReference type="CDD" id="cd05637">
    <property type="entry name" value="SIS_PGI_PMI_2"/>
    <property type="match status" value="1"/>
</dbReference>
<protein>
    <submittedName>
        <fullName evidence="4">Bifunctional phosphoglucose/phosphomannose isomerase</fullName>
    </submittedName>
</protein>
<proteinExistence type="inferred from homology"/>